<protein>
    <recommendedName>
        <fullName evidence="8">7,8-dihydroneopterin aldolase</fullName>
        <ecNumber evidence="8">4.1.2.25</ecNumber>
    </recommendedName>
</protein>
<dbReference type="GO" id="GO:0046654">
    <property type="term" value="P:tetrahydrofolate biosynthetic process"/>
    <property type="evidence" value="ECO:0007669"/>
    <property type="project" value="UniProtKB-UniRule"/>
</dbReference>
<evidence type="ECO:0000256" key="1">
    <source>
        <dbReference type="ARBA" id="ARBA00000693"/>
    </source>
</evidence>
<evidence type="ECO:0000256" key="5">
    <source>
        <dbReference type="ARBA" id="ARBA00022909"/>
    </source>
</evidence>
<dbReference type="SMART" id="SM00905">
    <property type="entry name" value="FolB"/>
    <property type="match status" value="1"/>
</dbReference>
<evidence type="ECO:0000256" key="4">
    <source>
        <dbReference type="ARBA" id="ARBA00005708"/>
    </source>
</evidence>
<keyword evidence="6" id="KW-0413">Isomerase</keyword>
<dbReference type="GO" id="GO:0005737">
    <property type="term" value="C:cytoplasm"/>
    <property type="evidence" value="ECO:0007669"/>
    <property type="project" value="TreeGrafter"/>
</dbReference>
<comment type="similarity">
    <text evidence="4 8">Belongs to the DHNA family.</text>
</comment>
<dbReference type="NCBIfam" id="TIGR00525">
    <property type="entry name" value="folB"/>
    <property type="match status" value="1"/>
</dbReference>
<evidence type="ECO:0000313" key="11">
    <source>
        <dbReference type="Proteomes" id="UP000194841"/>
    </source>
</evidence>
<sequence>MDKVFISQLQVNTIIGVYDFEKESKQDLFFDVEMLTDIRVAALSDNINDAVDYALVSERIIAHTTAKPVELLETLVEQLAAIILTEFNVQQVMIRVSKPAAVKAAQTVGVEITRFRPA</sequence>
<evidence type="ECO:0000256" key="6">
    <source>
        <dbReference type="ARBA" id="ARBA00023235"/>
    </source>
</evidence>
<keyword evidence="7 8" id="KW-0456">Lyase</keyword>
<proteinExistence type="inferred from homology"/>
<evidence type="ECO:0000259" key="9">
    <source>
        <dbReference type="SMART" id="SM00905"/>
    </source>
</evidence>
<dbReference type="CDD" id="cd00534">
    <property type="entry name" value="DHNA_DHNTPE"/>
    <property type="match status" value="1"/>
</dbReference>
<dbReference type="OrthoDB" id="9810587at2"/>
<dbReference type="Proteomes" id="UP000194841">
    <property type="component" value="Unassembled WGS sequence"/>
</dbReference>
<dbReference type="EMBL" id="MWPV01000004">
    <property type="protein sequence ID" value="OUL57083.1"/>
    <property type="molecule type" value="Genomic_DNA"/>
</dbReference>
<dbReference type="PANTHER" id="PTHR42844">
    <property type="entry name" value="DIHYDRONEOPTERIN ALDOLASE 1-RELATED"/>
    <property type="match status" value="1"/>
</dbReference>
<dbReference type="InterPro" id="IPR043133">
    <property type="entry name" value="GTP-CH-I_C/QueF"/>
</dbReference>
<comment type="catalytic activity">
    <reaction evidence="2 8">
        <text>7,8-dihydroneopterin = 6-hydroxymethyl-7,8-dihydropterin + glycolaldehyde</text>
        <dbReference type="Rhea" id="RHEA:10540"/>
        <dbReference type="ChEBI" id="CHEBI:17001"/>
        <dbReference type="ChEBI" id="CHEBI:17071"/>
        <dbReference type="ChEBI" id="CHEBI:44841"/>
        <dbReference type="EC" id="4.1.2.25"/>
    </reaction>
</comment>
<dbReference type="InterPro" id="IPR006157">
    <property type="entry name" value="FolB_dom"/>
</dbReference>
<dbReference type="EC" id="4.1.2.25" evidence="8"/>
<comment type="function">
    <text evidence="8">Catalyzes the conversion of 7,8-dihydroneopterin to 6-hydroxymethyl-7,8-dihydropterin.</text>
</comment>
<accession>A0A244CN94</accession>
<evidence type="ECO:0000256" key="2">
    <source>
        <dbReference type="ARBA" id="ARBA00001353"/>
    </source>
</evidence>
<dbReference type="RefSeq" id="WP_086744545.1">
    <property type="nucleotide sequence ID" value="NZ_MWPV01000004.1"/>
</dbReference>
<organism evidence="10 11">
    <name type="scientific">Pseudoalteromonas ulvae</name>
    <dbReference type="NCBI Taxonomy" id="107327"/>
    <lineage>
        <taxon>Bacteria</taxon>
        <taxon>Pseudomonadati</taxon>
        <taxon>Pseudomonadota</taxon>
        <taxon>Gammaproteobacteria</taxon>
        <taxon>Alteromonadales</taxon>
        <taxon>Pseudoalteromonadaceae</taxon>
        <taxon>Pseudoalteromonas</taxon>
    </lineage>
</organism>
<comment type="catalytic activity">
    <reaction evidence="1">
        <text>7,8-dihydroneopterin = 7,8-dihydromonapterin</text>
        <dbReference type="Rhea" id="RHEA:45328"/>
        <dbReference type="ChEBI" id="CHEBI:17001"/>
        <dbReference type="ChEBI" id="CHEBI:71175"/>
        <dbReference type="EC" id="5.1.99.8"/>
    </reaction>
</comment>
<evidence type="ECO:0000313" key="10">
    <source>
        <dbReference type="EMBL" id="OUL57083.1"/>
    </source>
</evidence>
<dbReference type="PANTHER" id="PTHR42844:SF1">
    <property type="entry name" value="DIHYDRONEOPTERIN ALDOLASE 1-RELATED"/>
    <property type="match status" value="1"/>
</dbReference>
<keyword evidence="5 8" id="KW-0289">Folate biosynthesis</keyword>
<feature type="domain" description="Dihydroneopterin aldolase/epimerase" evidence="9">
    <location>
        <begin position="4"/>
        <end position="114"/>
    </location>
</feature>
<dbReference type="GO" id="GO:0016853">
    <property type="term" value="F:isomerase activity"/>
    <property type="evidence" value="ECO:0007669"/>
    <property type="project" value="UniProtKB-KW"/>
</dbReference>
<comment type="caution">
    <text evidence="10">The sequence shown here is derived from an EMBL/GenBank/DDBJ whole genome shotgun (WGS) entry which is preliminary data.</text>
</comment>
<dbReference type="NCBIfam" id="TIGR00526">
    <property type="entry name" value="folB_dom"/>
    <property type="match status" value="1"/>
</dbReference>
<evidence type="ECO:0000256" key="7">
    <source>
        <dbReference type="ARBA" id="ARBA00023239"/>
    </source>
</evidence>
<dbReference type="FunFam" id="3.30.1130.10:FF:000002">
    <property type="entry name" value="7,8-dihydroneopterin aldolase"/>
    <property type="match status" value="1"/>
</dbReference>
<evidence type="ECO:0000256" key="8">
    <source>
        <dbReference type="RuleBase" id="RU362079"/>
    </source>
</evidence>
<dbReference type="Pfam" id="PF02152">
    <property type="entry name" value="FolB"/>
    <property type="match status" value="1"/>
</dbReference>
<dbReference type="InterPro" id="IPR006156">
    <property type="entry name" value="Dihydroneopterin_aldolase"/>
</dbReference>
<dbReference type="GO" id="GO:0046656">
    <property type="term" value="P:folic acid biosynthetic process"/>
    <property type="evidence" value="ECO:0007669"/>
    <property type="project" value="UniProtKB-UniRule"/>
</dbReference>
<dbReference type="UniPathway" id="UPA00077">
    <property type="reaction ID" value="UER00154"/>
</dbReference>
<dbReference type="Gene3D" id="3.30.1130.10">
    <property type="match status" value="1"/>
</dbReference>
<dbReference type="GO" id="GO:0004150">
    <property type="term" value="F:dihydroneopterin aldolase activity"/>
    <property type="evidence" value="ECO:0007669"/>
    <property type="project" value="UniProtKB-UniRule"/>
</dbReference>
<gene>
    <name evidence="10" type="ORF">B1199_12965</name>
</gene>
<keyword evidence="11" id="KW-1185">Reference proteome</keyword>
<dbReference type="SUPFAM" id="SSF55620">
    <property type="entry name" value="Tetrahydrobiopterin biosynthesis enzymes-like"/>
    <property type="match status" value="1"/>
</dbReference>
<name>A0A244CN94_PSEDV</name>
<comment type="pathway">
    <text evidence="3 8">Cofactor biosynthesis; tetrahydrofolate biosynthesis; 2-amino-4-hydroxy-6-hydroxymethyl-7,8-dihydropteridine diphosphate from 7,8-dihydroneopterin triphosphate: step 3/4.</text>
</comment>
<dbReference type="AlphaFoldDB" id="A0A244CN94"/>
<reference evidence="10 11" key="1">
    <citation type="submission" date="2017-02" db="EMBL/GenBank/DDBJ databases">
        <title>Pseudoalteromonas ulvae TC14 Genome.</title>
        <authorList>
            <person name="Molmeret M."/>
        </authorList>
    </citation>
    <scope>NUCLEOTIDE SEQUENCE [LARGE SCALE GENOMIC DNA]</scope>
    <source>
        <strain evidence="10">TC14</strain>
    </source>
</reference>
<evidence type="ECO:0000256" key="3">
    <source>
        <dbReference type="ARBA" id="ARBA00005013"/>
    </source>
</evidence>